<evidence type="ECO:0000256" key="8">
    <source>
        <dbReference type="ARBA" id="ARBA00023136"/>
    </source>
</evidence>
<evidence type="ECO:0000256" key="4">
    <source>
        <dbReference type="ARBA" id="ARBA00022692"/>
    </source>
</evidence>
<dbReference type="AlphaFoldDB" id="A0A9P0EAC2"/>
<dbReference type="GO" id="GO:0016020">
    <property type="term" value="C:membrane"/>
    <property type="evidence" value="ECO:0007669"/>
    <property type="project" value="UniProtKB-SubCell"/>
</dbReference>
<dbReference type="InterPro" id="IPR036291">
    <property type="entry name" value="NAD(P)-bd_dom_sf"/>
</dbReference>
<keyword evidence="4 10" id="KW-0812">Transmembrane</keyword>
<protein>
    <recommendedName>
        <fullName evidence="10">Fatty acyl-CoA reductase</fullName>
        <ecNumber evidence="10">1.2.1.84</ecNumber>
    </recommendedName>
</protein>
<keyword evidence="5 10" id="KW-0521">NADP</keyword>
<evidence type="ECO:0000256" key="2">
    <source>
        <dbReference type="ARBA" id="ARBA00005928"/>
    </source>
</evidence>
<feature type="transmembrane region" description="Helical" evidence="10">
    <location>
        <begin position="468"/>
        <end position="489"/>
    </location>
</feature>
<gene>
    <name evidence="13" type="ORF">NEZAVI_LOCUS5000</name>
</gene>
<dbReference type="SUPFAM" id="SSF51735">
    <property type="entry name" value="NAD(P)-binding Rossmann-fold domains"/>
    <property type="match status" value="1"/>
</dbReference>
<keyword evidence="6 10" id="KW-1133">Transmembrane helix</keyword>
<evidence type="ECO:0000256" key="1">
    <source>
        <dbReference type="ARBA" id="ARBA00004141"/>
    </source>
</evidence>
<accession>A0A9P0EAC2</accession>
<comment type="function">
    <text evidence="10">Catalyzes the reduction of fatty acyl-CoA to fatty alcohols.</text>
</comment>
<dbReference type="EC" id="1.2.1.84" evidence="10"/>
<dbReference type="CDD" id="cd09071">
    <property type="entry name" value="FAR_C"/>
    <property type="match status" value="1"/>
</dbReference>
<comment type="subcellular location">
    <subcellularLocation>
        <location evidence="1">Membrane</location>
        <topology evidence="1">Multi-pass membrane protein</topology>
    </subcellularLocation>
</comment>
<keyword evidence="8 10" id="KW-0472">Membrane</keyword>
<comment type="similarity">
    <text evidence="2 10">Belongs to the fatty acyl-CoA reductase family.</text>
</comment>
<proteinExistence type="inferred from homology"/>
<keyword evidence="10" id="KW-0560">Oxidoreductase</keyword>
<dbReference type="GO" id="GO:0005777">
    <property type="term" value="C:peroxisome"/>
    <property type="evidence" value="ECO:0007669"/>
    <property type="project" value="TreeGrafter"/>
</dbReference>
<feature type="domain" description="Fatty acyl-CoA reductase C-terminal" evidence="11">
    <location>
        <begin position="362"/>
        <end position="454"/>
    </location>
</feature>
<evidence type="ECO:0000259" key="12">
    <source>
        <dbReference type="Pfam" id="PF07993"/>
    </source>
</evidence>
<evidence type="ECO:0000256" key="5">
    <source>
        <dbReference type="ARBA" id="ARBA00022857"/>
    </source>
</evidence>
<dbReference type="GO" id="GO:0080019">
    <property type="term" value="F:alcohol-forming very long-chain fatty acyl-CoA reductase activity"/>
    <property type="evidence" value="ECO:0007669"/>
    <property type="project" value="InterPro"/>
</dbReference>
<evidence type="ECO:0000256" key="10">
    <source>
        <dbReference type="RuleBase" id="RU363097"/>
    </source>
</evidence>
<dbReference type="PANTHER" id="PTHR11011">
    <property type="entry name" value="MALE STERILITY PROTEIN 2-RELATED"/>
    <property type="match status" value="1"/>
</dbReference>
<feature type="transmembrane region" description="Helical" evidence="10">
    <location>
        <begin position="357"/>
        <end position="377"/>
    </location>
</feature>
<evidence type="ECO:0000256" key="6">
    <source>
        <dbReference type="ARBA" id="ARBA00022989"/>
    </source>
</evidence>
<keyword evidence="7 10" id="KW-0443">Lipid metabolism</keyword>
<feature type="domain" description="Thioester reductase (TE)" evidence="12">
    <location>
        <begin position="18"/>
        <end position="288"/>
    </location>
</feature>
<dbReference type="CDD" id="cd05236">
    <property type="entry name" value="FAR-N_SDR_e"/>
    <property type="match status" value="1"/>
</dbReference>
<keyword evidence="3 10" id="KW-0444">Lipid biosynthesis</keyword>
<dbReference type="Gene3D" id="3.40.50.720">
    <property type="entry name" value="NAD(P)-binding Rossmann-like Domain"/>
    <property type="match status" value="1"/>
</dbReference>
<dbReference type="GO" id="GO:0035336">
    <property type="term" value="P:long-chain fatty-acyl-CoA metabolic process"/>
    <property type="evidence" value="ECO:0007669"/>
    <property type="project" value="TreeGrafter"/>
</dbReference>
<organism evidence="13 14">
    <name type="scientific">Nezara viridula</name>
    <name type="common">Southern green stink bug</name>
    <name type="synonym">Cimex viridulus</name>
    <dbReference type="NCBI Taxonomy" id="85310"/>
    <lineage>
        <taxon>Eukaryota</taxon>
        <taxon>Metazoa</taxon>
        <taxon>Ecdysozoa</taxon>
        <taxon>Arthropoda</taxon>
        <taxon>Hexapoda</taxon>
        <taxon>Insecta</taxon>
        <taxon>Pterygota</taxon>
        <taxon>Neoptera</taxon>
        <taxon>Paraneoptera</taxon>
        <taxon>Hemiptera</taxon>
        <taxon>Heteroptera</taxon>
        <taxon>Panheteroptera</taxon>
        <taxon>Pentatomomorpha</taxon>
        <taxon>Pentatomoidea</taxon>
        <taxon>Pentatomidae</taxon>
        <taxon>Pentatominae</taxon>
        <taxon>Nezara</taxon>
    </lineage>
</organism>
<dbReference type="FunFam" id="3.40.50.720:FF:000143">
    <property type="entry name" value="Fatty acyl-CoA reductase"/>
    <property type="match status" value="1"/>
</dbReference>
<dbReference type="OrthoDB" id="429813at2759"/>
<evidence type="ECO:0000256" key="3">
    <source>
        <dbReference type="ARBA" id="ARBA00022516"/>
    </source>
</evidence>
<sequence>MEEESQIIPFYNGKTLFITGASGFMGKVLLEKLLYTCPKVEKIYVLLRAKRGKAMESRLEEIFKLPLFSRIRSECPAVFQKVIPIAGDVSLPELGLSAVNEKVLIEEVDIVVHGAASLRLEAKLKENINMNTEGTLRVVQLCRKIKNLQLLVHISTAFCHCEMDIMEEQTYPPSYDPMDIIQLSHWLPENVLEKITPDLLKPHPNSYTFSKRLAEAVVASYYPEVPSCILRPSIVIPTWKEPMEGWVDNLNGPIGILIGGAKGVIRSMHCFIEYSAELIPVDMAINGIMVAIPKFVTNSSERPKDIPVVNLTQSDTYVVTWGDMLEKGKEIAFQYPFETMLWYPNGRPYKVKLFHDISIVLFHWIPAYVIDFLLLIFGQKRFMIRVQTKIQAGLDVLQYFTTREWKFKNEKLLALRSSLNSFDREKFTLDFEKIDMKQYMTSAILGARHFLLKEDPNSIPRSRMILKLLYVLDRMATVTFYVLLGWILVSCSDTAAAALDSAISAAQSLLPFSRNVEQHLT</sequence>
<dbReference type="InterPro" id="IPR013120">
    <property type="entry name" value="FAR_NAD-bd"/>
</dbReference>
<reference evidence="13" key="1">
    <citation type="submission" date="2022-01" db="EMBL/GenBank/DDBJ databases">
        <authorList>
            <person name="King R."/>
        </authorList>
    </citation>
    <scope>NUCLEOTIDE SEQUENCE</scope>
</reference>
<comment type="catalytic activity">
    <reaction evidence="9 10">
        <text>a long-chain fatty acyl-CoA + 2 NADPH + 2 H(+) = a long-chain primary fatty alcohol + 2 NADP(+) + CoA</text>
        <dbReference type="Rhea" id="RHEA:52716"/>
        <dbReference type="ChEBI" id="CHEBI:15378"/>
        <dbReference type="ChEBI" id="CHEBI:57287"/>
        <dbReference type="ChEBI" id="CHEBI:57783"/>
        <dbReference type="ChEBI" id="CHEBI:58349"/>
        <dbReference type="ChEBI" id="CHEBI:77396"/>
        <dbReference type="ChEBI" id="CHEBI:83139"/>
        <dbReference type="EC" id="1.2.1.84"/>
    </reaction>
</comment>
<dbReference type="EMBL" id="OV725079">
    <property type="protein sequence ID" value="CAH1394511.1"/>
    <property type="molecule type" value="Genomic_DNA"/>
</dbReference>
<dbReference type="InterPro" id="IPR026055">
    <property type="entry name" value="FAR"/>
</dbReference>
<dbReference type="InterPro" id="IPR033640">
    <property type="entry name" value="FAR_C"/>
</dbReference>
<evidence type="ECO:0000256" key="9">
    <source>
        <dbReference type="ARBA" id="ARBA00052530"/>
    </source>
</evidence>
<keyword evidence="14" id="KW-1185">Reference proteome</keyword>
<dbReference type="Pfam" id="PF03015">
    <property type="entry name" value="Sterile"/>
    <property type="match status" value="1"/>
</dbReference>
<evidence type="ECO:0000313" key="13">
    <source>
        <dbReference type="EMBL" id="CAH1394511.1"/>
    </source>
</evidence>
<evidence type="ECO:0000259" key="11">
    <source>
        <dbReference type="Pfam" id="PF03015"/>
    </source>
</evidence>
<evidence type="ECO:0000313" key="14">
    <source>
        <dbReference type="Proteomes" id="UP001152798"/>
    </source>
</evidence>
<evidence type="ECO:0000256" key="7">
    <source>
        <dbReference type="ARBA" id="ARBA00023098"/>
    </source>
</evidence>
<dbReference type="GO" id="GO:0102965">
    <property type="term" value="F:alcohol-forming long-chain fatty acyl-CoA reductase activity"/>
    <property type="evidence" value="ECO:0007669"/>
    <property type="project" value="UniProtKB-EC"/>
</dbReference>
<dbReference type="Proteomes" id="UP001152798">
    <property type="component" value="Chromosome 3"/>
</dbReference>
<name>A0A9P0EAC2_NEZVI</name>
<dbReference type="Pfam" id="PF07993">
    <property type="entry name" value="NAD_binding_4"/>
    <property type="match status" value="1"/>
</dbReference>
<dbReference type="PANTHER" id="PTHR11011:SF12">
    <property type="entry name" value="FATTY ACYL-COA REDUCTASE"/>
    <property type="match status" value="1"/>
</dbReference>